<keyword evidence="2" id="KW-1185">Reference proteome</keyword>
<proteinExistence type="predicted"/>
<sequence length="62" mass="6699">MLGFKVKAKRKVNFASEEVEANPAILTLPVSSPGCDQSSSMPLEPELGVPASFRRRHSCLPS</sequence>
<evidence type="ECO:0000313" key="1">
    <source>
        <dbReference type="EMBL" id="KAL3314888.1"/>
    </source>
</evidence>
<evidence type="ECO:0000313" key="2">
    <source>
        <dbReference type="Proteomes" id="UP001626550"/>
    </source>
</evidence>
<organism evidence="1 2">
    <name type="scientific">Cichlidogyrus casuarinus</name>
    <dbReference type="NCBI Taxonomy" id="1844966"/>
    <lineage>
        <taxon>Eukaryota</taxon>
        <taxon>Metazoa</taxon>
        <taxon>Spiralia</taxon>
        <taxon>Lophotrochozoa</taxon>
        <taxon>Platyhelminthes</taxon>
        <taxon>Monogenea</taxon>
        <taxon>Monopisthocotylea</taxon>
        <taxon>Dactylogyridea</taxon>
        <taxon>Ancyrocephalidae</taxon>
        <taxon>Cichlidogyrus</taxon>
    </lineage>
</organism>
<comment type="caution">
    <text evidence="1">The sequence shown here is derived from an EMBL/GenBank/DDBJ whole genome shotgun (WGS) entry which is preliminary data.</text>
</comment>
<dbReference type="AlphaFoldDB" id="A0ABD2Q5L9"/>
<name>A0ABD2Q5L9_9PLAT</name>
<dbReference type="Proteomes" id="UP001626550">
    <property type="component" value="Unassembled WGS sequence"/>
</dbReference>
<accession>A0ABD2Q5L9</accession>
<gene>
    <name evidence="1" type="ORF">Ciccas_006486</name>
</gene>
<dbReference type="EMBL" id="JBJKFK010000878">
    <property type="protein sequence ID" value="KAL3314888.1"/>
    <property type="molecule type" value="Genomic_DNA"/>
</dbReference>
<reference evidence="1 2" key="1">
    <citation type="submission" date="2024-11" db="EMBL/GenBank/DDBJ databases">
        <title>Adaptive evolution of stress response genes in parasites aligns with host niche diversity.</title>
        <authorList>
            <person name="Hahn C."/>
            <person name="Resl P."/>
        </authorList>
    </citation>
    <scope>NUCLEOTIDE SEQUENCE [LARGE SCALE GENOMIC DNA]</scope>
    <source>
        <strain evidence="1">EGGRZ-B1_66</strain>
        <tissue evidence="1">Body</tissue>
    </source>
</reference>
<protein>
    <submittedName>
        <fullName evidence="1">Uncharacterized protein</fullName>
    </submittedName>
</protein>